<evidence type="ECO:0000313" key="2">
    <source>
        <dbReference type="Proteomes" id="UP000236546"/>
    </source>
</evidence>
<accession>A0A2K0T2U9</accession>
<dbReference type="Proteomes" id="UP000236546">
    <property type="component" value="Unassembled WGS sequence"/>
</dbReference>
<comment type="caution">
    <text evidence="1">The sequence shown here is derived from an EMBL/GenBank/DDBJ whole genome shotgun (WGS) entry which is preliminary data.</text>
</comment>
<gene>
    <name evidence="1" type="ORF">TGAMA5MH_08100</name>
</gene>
<name>A0A2K0T2U9_9HYPO</name>
<evidence type="ECO:0000313" key="1">
    <source>
        <dbReference type="EMBL" id="PNP39835.1"/>
    </source>
</evidence>
<reference evidence="1 2" key="1">
    <citation type="submission" date="2017-02" db="EMBL/GenBank/DDBJ databases">
        <title>Genomes of Trichoderma spp. with biocontrol activity.</title>
        <authorList>
            <person name="Gardiner D."/>
            <person name="Kazan K."/>
            <person name="Vos C."/>
            <person name="Harvey P."/>
        </authorList>
    </citation>
    <scope>NUCLEOTIDE SEQUENCE [LARGE SCALE GENOMIC DNA]</scope>
    <source>
        <strain evidence="1 2">A5MH</strain>
    </source>
</reference>
<organism evidence="1 2">
    <name type="scientific">Trichoderma gamsii</name>
    <dbReference type="NCBI Taxonomy" id="398673"/>
    <lineage>
        <taxon>Eukaryota</taxon>
        <taxon>Fungi</taxon>
        <taxon>Dikarya</taxon>
        <taxon>Ascomycota</taxon>
        <taxon>Pezizomycotina</taxon>
        <taxon>Sordariomycetes</taxon>
        <taxon>Hypocreomycetidae</taxon>
        <taxon>Hypocreales</taxon>
        <taxon>Hypocreaceae</taxon>
        <taxon>Trichoderma</taxon>
    </lineage>
</organism>
<dbReference type="AlphaFoldDB" id="A0A2K0T2U9"/>
<protein>
    <submittedName>
        <fullName evidence="1">Uncharacterized protein</fullName>
    </submittedName>
</protein>
<sequence length="36" mass="4171">MVNYRSSLHVRYNVFVAGRTSKTPSYQPSPKPLFQN</sequence>
<proteinExistence type="predicted"/>
<dbReference type="EMBL" id="MTYH01000074">
    <property type="protein sequence ID" value="PNP39835.1"/>
    <property type="molecule type" value="Genomic_DNA"/>
</dbReference>